<keyword evidence="1" id="KW-0472">Membrane</keyword>
<protein>
    <recommendedName>
        <fullName evidence="4">DUF975 domain-containing protein</fullName>
    </recommendedName>
</protein>
<feature type="transmembrane region" description="Helical" evidence="1">
    <location>
        <begin position="128"/>
        <end position="157"/>
    </location>
</feature>
<proteinExistence type="predicted"/>
<reference evidence="2" key="1">
    <citation type="submission" date="2022-06" db="EMBL/GenBank/DDBJ databases">
        <title>New cyanobacteria of genus Symplocastrum in benthos of Lake Baikal.</title>
        <authorList>
            <person name="Sorokovikova E."/>
            <person name="Tikhonova I."/>
            <person name="Krasnopeev A."/>
            <person name="Evseev P."/>
            <person name="Gladkikh A."/>
            <person name="Belykh O."/>
        </authorList>
    </citation>
    <scope>NUCLEOTIDE SEQUENCE</scope>
    <source>
        <strain evidence="2">BBK-W-15</strain>
    </source>
</reference>
<organism evidence="2 3">
    <name type="scientific">Limnofasciculus baicalensis BBK-W-15</name>
    <dbReference type="NCBI Taxonomy" id="2699891"/>
    <lineage>
        <taxon>Bacteria</taxon>
        <taxon>Bacillati</taxon>
        <taxon>Cyanobacteriota</taxon>
        <taxon>Cyanophyceae</taxon>
        <taxon>Coleofasciculales</taxon>
        <taxon>Coleofasciculaceae</taxon>
        <taxon>Limnofasciculus</taxon>
        <taxon>Limnofasciculus baicalensis</taxon>
    </lineage>
</organism>
<keyword evidence="1" id="KW-1133">Transmembrane helix</keyword>
<feature type="transmembrane region" description="Helical" evidence="1">
    <location>
        <begin position="67"/>
        <end position="89"/>
    </location>
</feature>
<comment type="caution">
    <text evidence="2">The sequence shown here is derived from an EMBL/GenBank/DDBJ whole genome shotgun (WGS) entry which is preliminary data.</text>
</comment>
<feature type="transmembrane region" description="Helical" evidence="1">
    <location>
        <begin position="32"/>
        <end position="55"/>
    </location>
</feature>
<feature type="transmembrane region" description="Helical" evidence="1">
    <location>
        <begin position="224"/>
        <end position="246"/>
    </location>
</feature>
<evidence type="ECO:0008006" key="4">
    <source>
        <dbReference type="Google" id="ProtNLM"/>
    </source>
</evidence>
<evidence type="ECO:0000313" key="3">
    <source>
        <dbReference type="Proteomes" id="UP001204953"/>
    </source>
</evidence>
<keyword evidence="1" id="KW-0812">Transmembrane</keyword>
<evidence type="ECO:0000256" key="1">
    <source>
        <dbReference type="SAM" id="Phobius"/>
    </source>
</evidence>
<dbReference type="RefSeq" id="WP_254012318.1">
    <property type="nucleotide sequence ID" value="NZ_JAMZMM010000123.1"/>
</dbReference>
<evidence type="ECO:0000313" key="2">
    <source>
        <dbReference type="EMBL" id="MCP2729535.1"/>
    </source>
</evidence>
<feature type="transmembrane region" description="Helical" evidence="1">
    <location>
        <begin position="163"/>
        <end position="185"/>
    </location>
</feature>
<dbReference type="AlphaFoldDB" id="A0AAE3GRV2"/>
<keyword evidence="3" id="KW-1185">Reference proteome</keyword>
<dbReference type="EMBL" id="JAMZMM010000123">
    <property type="protein sequence ID" value="MCP2729535.1"/>
    <property type="molecule type" value="Genomic_DNA"/>
</dbReference>
<name>A0AAE3GRV2_9CYAN</name>
<gene>
    <name evidence="2" type="ORF">NJ959_13845</name>
</gene>
<feature type="transmembrane region" description="Helical" evidence="1">
    <location>
        <begin position="266"/>
        <end position="289"/>
    </location>
</feature>
<sequence length="321" mass="36526">MSNRNLEQPIGSLTPGNVVSAGLRLYRDHLKVYFAIAFRATLWSLLPFLLFIPIIPTLIASKQVNPVNILLLVVISIPLFFYCFAKYVANSALITRLAFRQLVELPETVREARSHVDRKIWIFLITNFLYFLIYIGMILGFYIAMGLIGIIFGVIAYTTKNNAAVVMLMVLIGIVAFGFALSFIIRFFTRLSLIEVPLAIEPNLNAKQTIGRSWALTQGYVGRIFLIFIVAFLVSIPVYIVSQIAVSLIQTILLEIMKTSPLDITFQIVFLVLSYILGLTVSVFIIPFWQSIKAVIYYDLRTRQEGIDLQIRDLNWEETER</sequence>
<accession>A0AAE3GRV2</accession>
<dbReference type="Proteomes" id="UP001204953">
    <property type="component" value="Unassembled WGS sequence"/>
</dbReference>